<evidence type="ECO:0000313" key="2">
    <source>
        <dbReference type="Proteomes" id="UP000198284"/>
    </source>
</evidence>
<dbReference type="AlphaFoldDB" id="A0A239LJ88"/>
<gene>
    <name evidence="1" type="ORF">SAMN06265795_1241</name>
</gene>
<accession>A0A239LJ88</accession>
<evidence type="ECO:0000313" key="1">
    <source>
        <dbReference type="EMBL" id="SNT30737.1"/>
    </source>
</evidence>
<keyword evidence="2" id="KW-1185">Reference proteome</keyword>
<sequence>MKTLILKDLSVATTELGAAHLSAIVGGMGSCLPAMPSYCLPSLPYGGPSVSLSKSDTSFNASQQLSQCQDTLVNNGN</sequence>
<dbReference type="OrthoDB" id="8757904at2"/>
<name>A0A239LJ88_9BURK</name>
<organism evidence="1 2">
    <name type="scientific">Noviherbaspirillum humi</name>
    <dbReference type="NCBI Taxonomy" id="1688639"/>
    <lineage>
        <taxon>Bacteria</taxon>
        <taxon>Pseudomonadati</taxon>
        <taxon>Pseudomonadota</taxon>
        <taxon>Betaproteobacteria</taxon>
        <taxon>Burkholderiales</taxon>
        <taxon>Oxalobacteraceae</taxon>
        <taxon>Noviherbaspirillum</taxon>
    </lineage>
</organism>
<feature type="non-terminal residue" evidence="1">
    <location>
        <position position="77"/>
    </location>
</feature>
<protein>
    <submittedName>
        <fullName evidence="1">Uncharacterized protein</fullName>
    </submittedName>
</protein>
<dbReference type="EMBL" id="FZOT01000024">
    <property type="protein sequence ID" value="SNT30737.1"/>
    <property type="molecule type" value="Genomic_DNA"/>
</dbReference>
<dbReference type="Proteomes" id="UP000198284">
    <property type="component" value="Unassembled WGS sequence"/>
</dbReference>
<proteinExistence type="predicted"/>
<reference evidence="1 2" key="1">
    <citation type="submission" date="2017-06" db="EMBL/GenBank/DDBJ databases">
        <authorList>
            <person name="Kim H.J."/>
            <person name="Triplett B.A."/>
        </authorList>
    </citation>
    <scope>NUCLEOTIDE SEQUENCE [LARGE SCALE GENOMIC DNA]</scope>
    <source>
        <strain evidence="1 2">U15</strain>
    </source>
</reference>
<dbReference type="RefSeq" id="WP_143131429.1">
    <property type="nucleotide sequence ID" value="NZ_FZOT01000024.1"/>
</dbReference>
<dbReference type="PROSITE" id="PS51257">
    <property type="entry name" value="PROKAR_LIPOPROTEIN"/>
    <property type="match status" value="1"/>
</dbReference>